<dbReference type="PANTHER" id="PTHR38011">
    <property type="entry name" value="DIHYDROFOLATE REDUCTASE FAMILY PROTEIN (AFU_ORTHOLOGUE AFUA_8G06820)"/>
    <property type="match status" value="1"/>
</dbReference>
<evidence type="ECO:0000313" key="5">
    <source>
        <dbReference type="EMBL" id="TQL96029.1"/>
    </source>
</evidence>
<dbReference type="GO" id="GO:0009231">
    <property type="term" value="P:riboflavin biosynthetic process"/>
    <property type="evidence" value="ECO:0007669"/>
    <property type="project" value="InterPro"/>
</dbReference>
<accession>A0A543CFZ6</accession>
<dbReference type="InterPro" id="IPR024072">
    <property type="entry name" value="DHFR-like_dom_sf"/>
</dbReference>
<name>A0A543CFZ6_9ACTN</name>
<dbReference type="PANTHER" id="PTHR38011:SF7">
    <property type="entry name" value="2,5-DIAMINO-6-RIBOSYLAMINO-4(3H)-PYRIMIDINONE 5'-PHOSPHATE REDUCTASE"/>
    <property type="match status" value="1"/>
</dbReference>
<dbReference type="Pfam" id="PF01872">
    <property type="entry name" value="RibD_C"/>
    <property type="match status" value="1"/>
</dbReference>
<evidence type="ECO:0000259" key="4">
    <source>
        <dbReference type="Pfam" id="PF01872"/>
    </source>
</evidence>
<reference evidence="5 6" key="1">
    <citation type="submission" date="2019-06" db="EMBL/GenBank/DDBJ databases">
        <title>Sequencing the genomes of 1000 actinobacteria strains.</title>
        <authorList>
            <person name="Klenk H.-P."/>
        </authorList>
    </citation>
    <scope>NUCLEOTIDE SEQUENCE [LARGE SCALE GENOMIC DNA]</scope>
    <source>
        <strain evidence="5 6">DSM 102200</strain>
    </source>
</reference>
<dbReference type="SUPFAM" id="SSF53597">
    <property type="entry name" value="Dihydrofolate reductase-like"/>
    <property type="match status" value="1"/>
</dbReference>
<sequence length="248" mass="26906">MPPDPFAEATVLLVDVTELTNVYAYPPTDRWLRANMVTSLDGAASYEGKVSHLGSEADQQVLSLLRGLSDVVIVGANTVRVEGYGPMPPRDSWRDIRRGRPPAPPLAIVSARLDLDFDAPVFADAYVRPILITCASAPEERRKRAEQRAEVLVCGDLIADIGEALDALAERGLTRQLSEGGPRLLAEIAAAGRLDELCLTLSPRIVAGTGPRIVNGPLIEDLPMSLGNVFEEDGFLFMRYLRTEADKA</sequence>
<gene>
    <name evidence="5" type="ORF">FB559_1547</name>
</gene>
<dbReference type="InterPro" id="IPR050765">
    <property type="entry name" value="Riboflavin_Biosynth_HTPR"/>
</dbReference>
<proteinExistence type="predicted"/>
<dbReference type="EMBL" id="VFOZ01000001">
    <property type="protein sequence ID" value="TQL96029.1"/>
    <property type="molecule type" value="Genomic_DNA"/>
</dbReference>
<keyword evidence="2" id="KW-0521">NADP</keyword>
<comment type="pathway">
    <text evidence="1">Cofactor biosynthesis; riboflavin biosynthesis.</text>
</comment>
<comment type="caution">
    <text evidence="5">The sequence shown here is derived from an EMBL/GenBank/DDBJ whole genome shotgun (WGS) entry which is preliminary data.</text>
</comment>
<keyword evidence="6" id="KW-1185">Reference proteome</keyword>
<evidence type="ECO:0000256" key="1">
    <source>
        <dbReference type="ARBA" id="ARBA00005104"/>
    </source>
</evidence>
<dbReference type="GO" id="GO:0008703">
    <property type="term" value="F:5-amino-6-(5-phosphoribosylamino)uracil reductase activity"/>
    <property type="evidence" value="ECO:0007669"/>
    <property type="project" value="InterPro"/>
</dbReference>
<organism evidence="5 6">
    <name type="scientific">Actinoallomurus bryophytorum</name>
    <dbReference type="NCBI Taxonomy" id="1490222"/>
    <lineage>
        <taxon>Bacteria</taxon>
        <taxon>Bacillati</taxon>
        <taxon>Actinomycetota</taxon>
        <taxon>Actinomycetes</taxon>
        <taxon>Streptosporangiales</taxon>
        <taxon>Thermomonosporaceae</taxon>
        <taxon>Actinoallomurus</taxon>
    </lineage>
</organism>
<evidence type="ECO:0000313" key="6">
    <source>
        <dbReference type="Proteomes" id="UP000316096"/>
    </source>
</evidence>
<evidence type="ECO:0000256" key="3">
    <source>
        <dbReference type="ARBA" id="ARBA00023002"/>
    </source>
</evidence>
<dbReference type="Proteomes" id="UP000316096">
    <property type="component" value="Unassembled WGS sequence"/>
</dbReference>
<dbReference type="InterPro" id="IPR002734">
    <property type="entry name" value="RibDG_C"/>
</dbReference>
<dbReference type="AlphaFoldDB" id="A0A543CFZ6"/>
<keyword evidence="3" id="KW-0560">Oxidoreductase</keyword>
<feature type="domain" description="Bacterial bifunctional deaminase-reductase C-terminal" evidence="4">
    <location>
        <begin position="30"/>
        <end position="221"/>
    </location>
</feature>
<protein>
    <submittedName>
        <fullName evidence="5">Riboflavin biosynthesis pyrimidine reductase</fullName>
    </submittedName>
</protein>
<evidence type="ECO:0000256" key="2">
    <source>
        <dbReference type="ARBA" id="ARBA00022857"/>
    </source>
</evidence>
<dbReference type="Gene3D" id="3.40.430.10">
    <property type="entry name" value="Dihydrofolate Reductase, subunit A"/>
    <property type="match status" value="1"/>
</dbReference>